<feature type="region of interest" description="Disordered" evidence="1">
    <location>
        <begin position="211"/>
        <end position="234"/>
    </location>
</feature>
<reference evidence="3" key="1">
    <citation type="submission" date="2023-06" db="EMBL/GenBank/DDBJ databases">
        <authorList>
            <consortium name="Lawrence Berkeley National Laboratory"/>
            <person name="Ahrendt S."/>
            <person name="Sahu N."/>
            <person name="Indic B."/>
            <person name="Wong-Bajracharya J."/>
            <person name="Merenyi Z."/>
            <person name="Ke H.-M."/>
            <person name="Monk M."/>
            <person name="Kocsube S."/>
            <person name="Drula E."/>
            <person name="Lipzen A."/>
            <person name="Balint B."/>
            <person name="Henrissat B."/>
            <person name="Andreopoulos B."/>
            <person name="Martin F.M."/>
            <person name="Harder C.B."/>
            <person name="Rigling D."/>
            <person name="Ford K.L."/>
            <person name="Foster G.D."/>
            <person name="Pangilinan J."/>
            <person name="Papanicolaou A."/>
            <person name="Barry K."/>
            <person name="LaButti K."/>
            <person name="Viragh M."/>
            <person name="Koriabine M."/>
            <person name="Yan M."/>
            <person name="Riley R."/>
            <person name="Champramary S."/>
            <person name="Plett K.L."/>
            <person name="Tsai I.J."/>
            <person name="Slot J."/>
            <person name="Sipos G."/>
            <person name="Plett J."/>
            <person name="Nagy L.G."/>
            <person name="Grigoriev I.V."/>
        </authorList>
    </citation>
    <scope>NUCLEOTIDE SEQUENCE</scope>
    <source>
        <strain evidence="3">HWK02</strain>
    </source>
</reference>
<keyword evidence="2" id="KW-0472">Membrane</keyword>
<feature type="transmembrane region" description="Helical" evidence="2">
    <location>
        <begin position="80"/>
        <end position="99"/>
    </location>
</feature>
<evidence type="ECO:0000256" key="1">
    <source>
        <dbReference type="SAM" id="MobiDB-lite"/>
    </source>
</evidence>
<accession>A0AA39Q1C6</accession>
<dbReference type="EMBL" id="JAUEPU010000020">
    <property type="protein sequence ID" value="KAK0494448.1"/>
    <property type="molecule type" value="Genomic_DNA"/>
</dbReference>
<evidence type="ECO:0000256" key="2">
    <source>
        <dbReference type="SAM" id="Phobius"/>
    </source>
</evidence>
<organism evidence="3 4">
    <name type="scientific">Armillaria luteobubalina</name>
    <dbReference type="NCBI Taxonomy" id="153913"/>
    <lineage>
        <taxon>Eukaryota</taxon>
        <taxon>Fungi</taxon>
        <taxon>Dikarya</taxon>
        <taxon>Basidiomycota</taxon>
        <taxon>Agaricomycotina</taxon>
        <taxon>Agaricomycetes</taxon>
        <taxon>Agaricomycetidae</taxon>
        <taxon>Agaricales</taxon>
        <taxon>Marasmiineae</taxon>
        <taxon>Physalacriaceae</taxon>
        <taxon>Armillaria</taxon>
    </lineage>
</organism>
<name>A0AA39Q1C6_9AGAR</name>
<comment type="caution">
    <text evidence="3">The sequence shown here is derived from an EMBL/GenBank/DDBJ whole genome shotgun (WGS) entry which is preliminary data.</text>
</comment>
<evidence type="ECO:0000313" key="3">
    <source>
        <dbReference type="EMBL" id="KAK0494448.1"/>
    </source>
</evidence>
<dbReference type="Proteomes" id="UP001175228">
    <property type="component" value="Unassembled WGS sequence"/>
</dbReference>
<dbReference type="AlphaFoldDB" id="A0AA39Q1C6"/>
<evidence type="ECO:0000313" key="4">
    <source>
        <dbReference type="Proteomes" id="UP001175228"/>
    </source>
</evidence>
<sequence>MAEKRPTFAFWLGGAGIVVFQYNIGRPRRNCPALFTNVPSYGGIRAQYGSLLLPHLPMAQLQNDMIELASLFMGSVNHGILSHTVAIVVVIGFSLSAIVSRFKPGAMVKTLSKTVEETYIRYNEHKDMLNESAGFEDKINRLRVEAFKLQERHLRAYDEVSLTDLRSWRHRVRETKDIWVEARQRQQEIIELKKELKLAIVKARRNELEAGLGHHGQGGGETTGGEELDGSSVV</sequence>
<gene>
    <name evidence="3" type="ORF">EDD18DRAFT_1106978</name>
</gene>
<feature type="compositionally biased region" description="Acidic residues" evidence="1">
    <location>
        <begin position="224"/>
        <end position="234"/>
    </location>
</feature>
<keyword evidence="2" id="KW-1133">Transmembrane helix</keyword>
<feature type="compositionally biased region" description="Gly residues" evidence="1">
    <location>
        <begin position="213"/>
        <end position="223"/>
    </location>
</feature>
<proteinExistence type="predicted"/>
<feature type="transmembrane region" description="Helical" evidence="2">
    <location>
        <begin position="7"/>
        <end position="24"/>
    </location>
</feature>
<protein>
    <submittedName>
        <fullName evidence="3">Uncharacterized protein</fullName>
    </submittedName>
</protein>
<keyword evidence="4" id="KW-1185">Reference proteome</keyword>
<keyword evidence="2" id="KW-0812">Transmembrane</keyword>